<gene>
    <name evidence="1" type="ORF">Y1Q_0018847</name>
</gene>
<dbReference type="Proteomes" id="UP000050525">
    <property type="component" value="Unassembled WGS sequence"/>
</dbReference>
<organism evidence="1 2">
    <name type="scientific">Alligator mississippiensis</name>
    <name type="common">American alligator</name>
    <dbReference type="NCBI Taxonomy" id="8496"/>
    <lineage>
        <taxon>Eukaryota</taxon>
        <taxon>Metazoa</taxon>
        <taxon>Chordata</taxon>
        <taxon>Craniata</taxon>
        <taxon>Vertebrata</taxon>
        <taxon>Euteleostomi</taxon>
        <taxon>Archelosauria</taxon>
        <taxon>Archosauria</taxon>
        <taxon>Crocodylia</taxon>
        <taxon>Alligatoridae</taxon>
        <taxon>Alligatorinae</taxon>
        <taxon>Alligator</taxon>
    </lineage>
</organism>
<evidence type="ECO:0000313" key="2">
    <source>
        <dbReference type="Proteomes" id="UP000050525"/>
    </source>
</evidence>
<dbReference type="EMBL" id="AKHW03004012">
    <property type="protein sequence ID" value="KYO31909.1"/>
    <property type="molecule type" value="Genomic_DNA"/>
</dbReference>
<dbReference type="AlphaFoldDB" id="A0A151N5N6"/>
<reference evidence="1 2" key="1">
    <citation type="journal article" date="2012" name="Genome Biol.">
        <title>Sequencing three crocodilian genomes to illuminate the evolution of archosaurs and amniotes.</title>
        <authorList>
            <person name="St John J.A."/>
            <person name="Braun E.L."/>
            <person name="Isberg S.R."/>
            <person name="Miles L.G."/>
            <person name="Chong A.Y."/>
            <person name="Gongora J."/>
            <person name="Dalzell P."/>
            <person name="Moran C."/>
            <person name="Bed'hom B."/>
            <person name="Abzhanov A."/>
            <person name="Burgess S.C."/>
            <person name="Cooksey A.M."/>
            <person name="Castoe T.A."/>
            <person name="Crawford N.G."/>
            <person name="Densmore L.D."/>
            <person name="Drew J.C."/>
            <person name="Edwards S.V."/>
            <person name="Faircloth B.C."/>
            <person name="Fujita M.K."/>
            <person name="Greenwold M.J."/>
            <person name="Hoffmann F.G."/>
            <person name="Howard J.M."/>
            <person name="Iguchi T."/>
            <person name="Janes D.E."/>
            <person name="Khan S.Y."/>
            <person name="Kohno S."/>
            <person name="de Koning A.J."/>
            <person name="Lance S.L."/>
            <person name="McCarthy F.M."/>
            <person name="McCormack J.E."/>
            <person name="Merchant M.E."/>
            <person name="Peterson D.G."/>
            <person name="Pollock D.D."/>
            <person name="Pourmand N."/>
            <person name="Raney B.J."/>
            <person name="Roessler K.A."/>
            <person name="Sanford J.R."/>
            <person name="Sawyer R.H."/>
            <person name="Schmidt C.J."/>
            <person name="Triplett E.W."/>
            <person name="Tuberville T.D."/>
            <person name="Venegas-Anaya M."/>
            <person name="Howard J.T."/>
            <person name="Jarvis E.D."/>
            <person name="Guillette L.J.Jr."/>
            <person name="Glenn T.C."/>
            <person name="Green R.E."/>
            <person name="Ray D.A."/>
        </authorList>
    </citation>
    <scope>NUCLEOTIDE SEQUENCE [LARGE SCALE GENOMIC DNA]</scope>
    <source>
        <strain evidence="1">KSC_2009_1</strain>
    </source>
</reference>
<protein>
    <submittedName>
        <fullName evidence="1">Uncharacterized protein</fullName>
    </submittedName>
</protein>
<name>A0A151N5N6_ALLMI</name>
<evidence type="ECO:0000313" key="1">
    <source>
        <dbReference type="EMBL" id="KYO31909.1"/>
    </source>
</evidence>
<sequence>MSSSVYHPPTPILQQGFSDLDFLSRAWLIAFGCISSSSTPVPRGQEKDIFSRIFIHIRPEMTTGSPSLTSGPPWINSCLNENIFLLGKHTHFKF</sequence>
<accession>A0A151N5N6</accession>
<comment type="caution">
    <text evidence="1">The sequence shown here is derived from an EMBL/GenBank/DDBJ whole genome shotgun (WGS) entry which is preliminary data.</text>
</comment>
<keyword evidence="2" id="KW-1185">Reference proteome</keyword>
<proteinExistence type="predicted"/>